<gene>
    <name evidence="1" type="ORF">RCG21_31920</name>
</gene>
<name>A0AA90TWM0_9BACI</name>
<organism evidence="1 2">
    <name type="scientific">Bacillus salipaludis</name>
    <dbReference type="NCBI Taxonomy" id="2547811"/>
    <lineage>
        <taxon>Bacteria</taxon>
        <taxon>Bacillati</taxon>
        <taxon>Bacillota</taxon>
        <taxon>Bacilli</taxon>
        <taxon>Bacillales</taxon>
        <taxon>Bacillaceae</taxon>
        <taxon>Bacillus</taxon>
    </lineage>
</organism>
<dbReference type="Proteomes" id="UP001178888">
    <property type="component" value="Unassembled WGS sequence"/>
</dbReference>
<dbReference type="RefSeq" id="WP_308914463.1">
    <property type="nucleotide sequence ID" value="NZ_JAVGVR010000002.1"/>
</dbReference>
<comment type="caution">
    <text evidence="1">The sequence shown here is derived from an EMBL/GenBank/DDBJ whole genome shotgun (WGS) entry which is preliminary data.</text>
</comment>
<sequence>MVKKKPDEVHFMCYGFQTPKHVNVVDEFFQILKETDESYLPKKISICGSDKTLYSVENAKKLWIKSREEMSFYNIDLHHPKYTGSINWGPRNETEISLWIKTDFITKKNGTRKFLELAQKLFLWSNSVFGFTCHISKLCGAPGPGLTYKTCLGDIGWMTLFGLPYVEMFGREVIETVPCKVEEFAENYFMLLTSDEPVRKSPEILEIQEKVKMHLGEDAFDRKDPQIRILTMEDLIAGKNITSREGYRSPDLSEYLTDSEVKCDEGLIAIVNEDGTIITHKINPEK</sequence>
<protein>
    <submittedName>
        <fullName evidence="1">Uncharacterized protein</fullName>
    </submittedName>
</protein>
<reference evidence="1" key="1">
    <citation type="submission" date="2023-08" db="EMBL/GenBank/DDBJ databases">
        <title>Nitrogen cycling bacteria in agricultural field soils.</title>
        <authorList>
            <person name="Jang J."/>
        </authorList>
    </citation>
    <scope>NUCLEOTIDE SEQUENCE</scope>
    <source>
        <strain evidence="1">PS3-36</strain>
    </source>
</reference>
<keyword evidence="2" id="KW-1185">Reference proteome</keyword>
<accession>A0AA90TWM0</accession>
<proteinExistence type="predicted"/>
<dbReference type="EMBL" id="JAVGVR010000002">
    <property type="protein sequence ID" value="MDQ6600830.1"/>
    <property type="molecule type" value="Genomic_DNA"/>
</dbReference>
<evidence type="ECO:0000313" key="2">
    <source>
        <dbReference type="Proteomes" id="UP001178888"/>
    </source>
</evidence>
<evidence type="ECO:0000313" key="1">
    <source>
        <dbReference type="EMBL" id="MDQ6600830.1"/>
    </source>
</evidence>
<dbReference type="AlphaFoldDB" id="A0AA90TWM0"/>